<evidence type="ECO:0000313" key="3">
    <source>
        <dbReference type="EMBL" id="MDA7419236.1"/>
    </source>
</evidence>
<reference evidence="3" key="1">
    <citation type="submission" date="2023-01" db="EMBL/GenBank/DDBJ databases">
        <title>Xenophilus mangrovi sp. nov., isolated from soil of Mangrove nature reserve.</title>
        <authorList>
            <person name="Xu S."/>
            <person name="Liu Z."/>
            <person name="Xu Y."/>
        </authorList>
    </citation>
    <scope>NUCLEOTIDE SEQUENCE</scope>
    <source>
        <strain evidence="3">YW8</strain>
    </source>
</reference>
<name>A0AAE3NCP0_9BURK</name>
<evidence type="ECO:0000313" key="4">
    <source>
        <dbReference type="Proteomes" id="UP001212602"/>
    </source>
</evidence>
<dbReference type="EMBL" id="JAQIPB010000016">
    <property type="protein sequence ID" value="MDA7419236.1"/>
    <property type="molecule type" value="Genomic_DNA"/>
</dbReference>
<keyword evidence="4" id="KW-1185">Reference proteome</keyword>
<feature type="signal peptide" evidence="2">
    <location>
        <begin position="1"/>
        <end position="28"/>
    </location>
</feature>
<dbReference type="Proteomes" id="UP001212602">
    <property type="component" value="Unassembled WGS sequence"/>
</dbReference>
<keyword evidence="2" id="KW-0732">Signal</keyword>
<dbReference type="PROSITE" id="PS51257">
    <property type="entry name" value="PROKAR_LIPOPROTEIN"/>
    <property type="match status" value="1"/>
</dbReference>
<dbReference type="InterPro" id="IPR049732">
    <property type="entry name" value="Smlt3025-like"/>
</dbReference>
<evidence type="ECO:0000256" key="1">
    <source>
        <dbReference type="SAM" id="MobiDB-lite"/>
    </source>
</evidence>
<accession>A0AAE3NCP0</accession>
<dbReference type="AlphaFoldDB" id="A0AAE3NCP0"/>
<protein>
    <submittedName>
        <fullName evidence="3">Uncharacterized protein</fullName>
    </submittedName>
</protein>
<evidence type="ECO:0000256" key="2">
    <source>
        <dbReference type="SAM" id="SignalP"/>
    </source>
</evidence>
<dbReference type="CDD" id="cd20897">
    <property type="entry name" value="Smlt3025-like"/>
    <property type="match status" value="1"/>
</dbReference>
<dbReference type="RefSeq" id="WP_271430437.1">
    <property type="nucleotide sequence ID" value="NZ_JAQIPB010000016.1"/>
</dbReference>
<organism evidence="3 4">
    <name type="scientific">Xenophilus arseniciresistens</name>
    <dbReference type="NCBI Taxonomy" id="1283306"/>
    <lineage>
        <taxon>Bacteria</taxon>
        <taxon>Pseudomonadati</taxon>
        <taxon>Pseudomonadota</taxon>
        <taxon>Betaproteobacteria</taxon>
        <taxon>Burkholderiales</taxon>
        <taxon>Comamonadaceae</taxon>
        <taxon>Xenophilus</taxon>
    </lineage>
</organism>
<gene>
    <name evidence="3" type="ORF">PGB34_22915</name>
</gene>
<sequence length="292" mass="33368">MNHLHRPWRVGARLLMLGASMLSVACHAGEPVRAQSREPQPLLTAPCVKKVPVPFKFEGYNDKLVDACLGPAHFRIPANYFRSQMGPDFEGYFSLLVQWPDLQPLAPGKRLNQDMATQRRQITITPVYVDRVPIETRLDASVEPPTYVYPADGDSPTMRLRDRDRQPERHGLTPYYVNEALYDAYINGPRREKPSEPPASTRNTRDWFLARDAQGRLTTVIKCSSHLDPDGLVLRGSELVREGSGTNADCQQEFIIPELKVWVSIAYPRALLPHWPRLEARARELFKQYRVR</sequence>
<proteinExistence type="predicted"/>
<feature type="region of interest" description="Disordered" evidence="1">
    <location>
        <begin position="147"/>
        <end position="169"/>
    </location>
</feature>
<feature type="compositionally biased region" description="Basic and acidic residues" evidence="1">
    <location>
        <begin position="159"/>
        <end position="169"/>
    </location>
</feature>
<feature type="chain" id="PRO_5042076256" evidence="2">
    <location>
        <begin position="29"/>
        <end position="292"/>
    </location>
</feature>
<comment type="caution">
    <text evidence="3">The sequence shown here is derived from an EMBL/GenBank/DDBJ whole genome shotgun (WGS) entry which is preliminary data.</text>
</comment>